<evidence type="ECO:0000313" key="3">
    <source>
        <dbReference type="EMBL" id="CAK0739690.1"/>
    </source>
</evidence>
<feature type="compositionally biased region" description="Polar residues" evidence="2">
    <location>
        <begin position="1010"/>
        <end position="1021"/>
    </location>
</feature>
<dbReference type="AlphaFoldDB" id="A0AAV1HV96"/>
<protein>
    <submittedName>
        <fullName evidence="3">Uncharacterized protein</fullName>
    </submittedName>
</protein>
<comment type="caution">
    <text evidence="3">The sequence shown here is derived from an EMBL/GenBank/DDBJ whole genome shotgun (WGS) entry which is preliminary data.</text>
</comment>
<evidence type="ECO:0000256" key="1">
    <source>
        <dbReference type="SAM" id="Coils"/>
    </source>
</evidence>
<feature type="region of interest" description="Disordered" evidence="2">
    <location>
        <begin position="1010"/>
        <end position="1030"/>
    </location>
</feature>
<keyword evidence="1" id="KW-0175">Coiled coil</keyword>
<keyword evidence="4" id="KW-1185">Reference proteome</keyword>
<feature type="compositionally biased region" description="Basic and acidic residues" evidence="2">
    <location>
        <begin position="127"/>
        <end position="138"/>
    </location>
</feature>
<feature type="coiled-coil region" evidence="1">
    <location>
        <begin position="651"/>
        <end position="712"/>
    </location>
</feature>
<organism evidence="3 4">
    <name type="scientific">Coccomyxa viridis</name>
    <dbReference type="NCBI Taxonomy" id="1274662"/>
    <lineage>
        <taxon>Eukaryota</taxon>
        <taxon>Viridiplantae</taxon>
        <taxon>Chlorophyta</taxon>
        <taxon>core chlorophytes</taxon>
        <taxon>Trebouxiophyceae</taxon>
        <taxon>Trebouxiophyceae incertae sedis</taxon>
        <taxon>Coccomyxaceae</taxon>
        <taxon>Coccomyxa</taxon>
    </lineage>
</organism>
<evidence type="ECO:0000313" key="4">
    <source>
        <dbReference type="Proteomes" id="UP001314263"/>
    </source>
</evidence>
<accession>A0AAV1HV96</accession>
<feature type="coiled-coil region" evidence="1">
    <location>
        <begin position="196"/>
        <end position="230"/>
    </location>
</feature>
<feature type="region of interest" description="Disordered" evidence="2">
    <location>
        <begin position="930"/>
        <end position="956"/>
    </location>
</feature>
<feature type="region of interest" description="Disordered" evidence="2">
    <location>
        <begin position="290"/>
        <end position="316"/>
    </location>
</feature>
<feature type="compositionally biased region" description="Pro residues" evidence="2">
    <location>
        <begin position="99"/>
        <end position="121"/>
    </location>
</feature>
<feature type="region of interest" description="Disordered" evidence="2">
    <location>
        <begin position="737"/>
        <end position="808"/>
    </location>
</feature>
<proteinExistence type="predicted"/>
<feature type="coiled-coil region" evidence="1">
    <location>
        <begin position="595"/>
        <end position="622"/>
    </location>
</feature>
<feature type="coiled-coil region" evidence="1">
    <location>
        <begin position="809"/>
        <end position="878"/>
    </location>
</feature>
<dbReference type="Proteomes" id="UP001314263">
    <property type="component" value="Unassembled WGS sequence"/>
</dbReference>
<feature type="compositionally biased region" description="Polar residues" evidence="2">
    <location>
        <begin position="739"/>
        <end position="760"/>
    </location>
</feature>
<dbReference type="EMBL" id="CAUYUE010000002">
    <property type="protein sequence ID" value="CAK0739690.1"/>
    <property type="molecule type" value="Genomic_DNA"/>
</dbReference>
<gene>
    <name evidence="3" type="ORF">CVIRNUC_001187</name>
</gene>
<sequence>MAKLSHHLQEGKLMEVAQSGLRHSSLPSGAFKLRLKGPDGSALDSNSGAPGDSEPARADHAEAVMPEDFTSGYSTPVARVSQENGLGRMSSPGALRMATPPPKAPALRLRPPPGGCKPPSRPSSEQDEAKETPLKSHAIEGPQRSPGDSSHSSVTDEDAELLQRASDAQQHVLELRSRILGLTALNAELTRKIQSGVDETTAIEALEARNKQLQQQLNACNKEISGLQADVAMHERMEQRMMAKVRAAEQALLDGEFNILASSPLGRAQVERFAALNARIQELEGLLGPGAKSMQRPVERALPPAPSSSKLPHASQPDSAMLIQLQAQVNVLAAQLEAVGKQLALASQVAIDEQSRAQRAQAEARASADTAAGLQEQLEHAKIRLQEAHAAKVSAAPPSKEAAEAGADLQAENKRLAGLLAEAEVAADEAAQLRDSLEAKDEAQALQEHLLKDALAKQQRAEQDVAGLKQQLNEERAAAAAARERSNASAAQGLAGREELAALKAEMATLLADLARAKLDAKTAIASAEQQRSELSALRREHQQAVSHHAGALKEVEALHAGHAGAAQRAEESLAELALVRETQAALTAQAQQAAAIHAKQAQQAREELEEVRRRAANSIRASSASTAQLRELGELRARLLEAESSTAGSAHELQAKLKAAEADVARLQMTAQGHTLELNHVDALRDAKAKMAELSSELEALRLAKTESESLAAVRAEEADELAAKLAEARQLLADTGAPQSGTPCSPTVDADSNASQGKQWLPRATSDAAARAWHSSARLSGSQAEGTKHSPRMLITPRQTQDNSEEVKVLKAETATLKNELRSMRGQLASSTTACTTAEGRSRQLSSQVSEKIAELAQLREDAEKANSSYRMAKAEADHYRRSSEEEEVPSVELAALLAKHGALAAKHEEALGKLAQMAAAKAAAEAAREAASSEAHTNQQHARTHAIRSEEKQVEIEELRAEVRRGEQRLRTAHRDMKSMQDKAELHSKFSSQYLAELEALRAQQTRLGTQSSNGDSSQEGEDSALQQEVRRLRDENANLAQQVRNYEAHANIISMSRVGHTGSRTKS</sequence>
<name>A0AAV1HV96_9CHLO</name>
<evidence type="ECO:0000256" key="2">
    <source>
        <dbReference type="SAM" id="MobiDB-lite"/>
    </source>
</evidence>
<reference evidence="3 4" key="1">
    <citation type="submission" date="2023-10" db="EMBL/GenBank/DDBJ databases">
        <authorList>
            <person name="Maclean D."/>
            <person name="Macfadyen A."/>
        </authorList>
    </citation>
    <scope>NUCLEOTIDE SEQUENCE [LARGE SCALE GENOMIC DNA]</scope>
</reference>
<feature type="coiled-coil region" evidence="1">
    <location>
        <begin position="357"/>
        <end position="548"/>
    </location>
</feature>
<feature type="region of interest" description="Disordered" evidence="2">
    <location>
        <begin position="15"/>
        <end position="159"/>
    </location>
</feature>